<evidence type="ECO:0000256" key="4">
    <source>
        <dbReference type="ARBA" id="ARBA00022679"/>
    </source>
</evidence>
<dbReference type="InterPro" id="IPR050351">
    <property type="entry name" value="BphY/WalK/GraS-like"/>
</dbReference>
<keyword evidence="4" id="KW-0808">Transferase</keyword>
<dbReference type="AlphaFoldDB" id="A0A3B0VFZ5"/>
<feature type="domain" description="Histidine kinase" evidence="7">
    <location>
        <begin position="362"/>
        <end position="582"/>
    </location>
</feature>
<dbReference type="SUPFAM" id="SSF55781">
    <property type="entry name" value="GAF domain-like"/>
    <property type="match status" value="2"/>
</dbReference>
<dbReference type="InterPro" id="IPR035965">
    <property type="entry name" value="PAS-like_dom_sf"/>
</dbReference>
<evidence type="ECO:0000256" key="5">
    <source>
        <dbReference type="ARBA" id="ARBA00022777"/>
    </source>
</evidence>
<evidence type="ECO:0000256" key="3">
    <source>
        <dbReference type="ARBA" id="ARBA00022553"/>
    </source>
</evidence>
<dbReference type="InterPro" id="IPR003018">
    <property type="entry name" value="GAF"/>
</dbReference>
<dbReference type="CDD" id="cd00075">
    <property type="entry name" value="HATPase"/>
    <property type="match status" value="1"/>
</dbReference>
<evidence type="ECO:0000313" key="9">
    <source>
        <dbReference type="EMBL" id="VAW30684.1"/>
    </source>
</evidence>
<dbReference type="InterPro" id="IPR036097">
    <property type="entry name" value="HisK_dim/P_sf"/>
</dbReference>
<dbReference type="SUPFAM" id="SSF55785">
    <property type="entry name" value="PYP-like sensor domain (PAS domain)"/>
    <property type="match status" value="1"/>
</dbReference>
<accession>A0A3B0VFZ5</accession>
<dbReference type="GO" id="GO:0000156">
    <property type="term" value="F:phosphorelay response regulator activity"/>
    <property type="evidence" value="ECO:0007669"/>
    <property type="project" value="TreeGrafter"/>
</dbReference>
<evidence type="ECO:0000256" key="6">
    <source>
        <dbReference type="ARBA" id="ARBA00023136"/>
    </source>
</evidence>
<dbReference type="CDD" id="cd00082">
    <property type="entry name" value="HisKA"/>
    <property type="match status" value="1"/>
</dbReference>
<name>A0A3B0VFZ5_9ZZZZ</name>
<organism evidence="9">
    <name type="scientific">hydrothermal vent metagenome</name>
    <dbReference type="NCBI Taxonomy" id="652676"/>
    <lineage>
        <taxon>unclassified sequences</taxon>
        <taxon>metagenomes</taxon>
        <taxon>ecological metagenomes</taxon>
    </lineage>
</organism>
<dbReference type="PROSITE" id="PS50109">
    <property type="entry name" value="HIS_KIN"/>
    <property type="match status" value="1"/>
</dbReference>
<dbReference type="EC" id="2.7.13.3" evidence="2"/>
<dbReference type="SUPFAM" id="SSF47384">
    <property type="entry name" value="Homodimeric domain of signal transducing histidine kinase"/>
    <property type="match status" value="1"/>
</dbReference>
<dbReference type="InterPro" id="IPR003594">
    <property type="entry name" value="HATPase_dom"/>
</dbReference>
<dbReference type="InterPro" id="IPR036890">
    <property type="entry name" value="HATPase_C_sf"/>
</dbReference>
<dbReference type="SMART" id="SM00387">
    <property type="entry name" value="HATPase_c"/>
    <property type="match status" value="1"/>
</dbReference>
<dbReference type="SMART" id="SM00388">
    <property type="entry name" value="HisKA"/>
    <property type="match status" value="1"/>
</dbReference>
<dbReference type="Pfam" id="PF02518">
    <property type="entry name" value="HATPase_c"/>
    <property type="match status" value="1"/>
</dbReference>
<dbReference type="Gene3D" id="3.30.450.20">
    <property type="entry name" value="PAS domain"/>
    <property type="match status" value="1"/>
</dbReference>
<proteinExistence type="predicted"/>
<dbReference type="NCBIfam" id="TIGR00229">
    <property type="entry name" value="sensory_box"/>
    <property type="match status" value="1"/>
</dbReference>
<dbReference type="Gene3D" id="3.30.565.10">
    <property type="entry name" value="Histidine kinase-like ATPase, C-terminal domain"/>
    <property type="match status" value="1"/>
</dbReference>
<keyword evidence="5" id="KW-0418">Kinase</keyword>
<evidence type="ECO:0000259" key="8">
    <source>
        <dbReference type="PROSITE" id="PS50112"/>
    </source>
</evidence>
<protein>
    <recommendedName>
        <fullName evidence="2">histidine kinase</fullName>
        <ecNumber evidence="2">2.7.13.3</ecNumber>
    </recommendedName>
</protein>
<evidence type="ECO:0000256" key="2">
    <source>
        <dbReference type="ARBA" id="ARBA00012438"/>
    </source>
</evidence>
<dbReference type="GO" id="GO:0007234">
    <property type="term" value="P:osmosensory signaling via phosphorelay pathway"/>
    <property type="evidence" value="ECO:0007669"/>
    <property type="project" value="TreeGrafter"/>
</dbReference>
<dbReference type="Pfam" id="PF00512">
    <property type="entry name" value="HisKA"/>
    <property type="match status" value="1"/>
</dbReference>
<sequence length="582" mass="65226">HRPGHKTSDASWSVICTPFSIRNRVIGAITIHKRGVDQFDENDLSLLTAISNQAASSIENARLFDASQRQLKISALLNEASRVINSSLDINEIMQSLLAQMNDFLHAEAISIALVDKQTDELVYQVAEGIGSDEIVGLRLPNNQGLSGWVMKNSEPALVPDTRLDPRFRQLGDDRTGFETVAMICAPMIFKGEKLGTIQAINPIDGDFSEEDLDVLVNLANIASTAIANAQQYARTVAAESRYTSLFQDTADPIILTDMRGRIVEANRRAFDLFGYQRNELLNMSIQDLHPNTAVLPKAKKIRSDKVLMFQSDVYTKNEPPIPMDVYTKRTIHGDDQLLQWIHHDITEQIELEKMRGDLTAMLFHDLQSPLGNVISSLELLAYEIPPELTNSPLSAMLDIARRSSSRLETLIRSLLDINRLEAGQPIIEQIQVDMYLLVEEVHEYERPNFEQRRVQFINNLPKELPRIFVEEDMIRRVLVNLVNNALKYSSAKQLITVSGLIQSESDHLLVSVTDEGSGIPKQFRETIFEKFERVATADTNAKGLGLGLAFCRLAVEAHNGRIWVDDNPSGGARFNFTLPLA</sequence>
<dbReference type="GO" id="GO:0030295">
    <property type="term" value="F:protein kinase activator activity"/>
    <property type="evidence" value="ECO:0007669"/>
    <property type="project" value="TreeGrafter"/>
</dbReference>
<dbReference type="GO" id="GO:0000155">
    <property type="term" value="F:phosphorelay sensor kinase activity"/>
    <property type="evidence" value="ECO:0007669"/>
    <property type="project" value="InterPro"/>
</dbReference>
<dbReference type="PRINTS" id="PR00344">
    <property type="entry name" value="BCTRLSENSOR"/>
</dbReference>
<feature type="domain" description="PAS" evidence="8">
    <location>
        <begin position="239"/>
        <end position="292"/>
    </location>
</feature>
<dbReference type="Gene3D" id="3.30.450.40">
    <property type="match status" value="2"/>
</dbReference>
<dbReference type="InterPro" id="IPR029016">
    <property type="entry name" value="GAF-like_dom_sf"/>
</dbReference>
<dbReference type="InterPro" id="IPR000014">
    <property type="entry name" value="PAS"/>
</dbReference>
<dbReference type="InterPro" id="IPR004358">
    <property type="entry name" value="Sig_transdc_His_kin-like_C"/>
</dbReference>
<dbReference type="EMBL" id="UOEU01000077">
    <property type="protein sequence ID" value="VAW30684.1"/>
    <property type="molecule type" value="Genomic_DNA"/>
</dbReference>
<evidence type="ECO:0000256" key="1">
    <source>
        <dbReference type="ARBA" id="ARBA00000085"/>
    </source>
</evidence>
<dbReference type="PROSITE" id="PS50112">
    <property type="entry name" value="PAS"/>
    <property type="match status" value="1"/>
</dbReference>
<dbReference type="InterPro" id="IPR005467">
    <property type="entry name" value="His_kinase_dom"/>
</dbReference>
<dbReference type="FunFam" id="3.30.565.10:FF:000006">
    <property type="entry name" value="Sensor histidine kinase WalK"/>
    <property type="match status" value="1"/>
</dbReference>
<dbReference type="SUPFAM" id="SSF55874">
    <property type="entry name" value="ATPase domain of HSP90 chaperone/DNA topoisomerase II/histidine kinase"/>
    <property type="match status" value="1"/>
</dbReference>
<dbReference type="InterPro" id="IPR003661">
    <property type="entry name" value="HisK_dim/P_dom"/>
</dbReference>
<dbReference type="CDD" id="cd00130">
    <property type="entry name" value="PAS"/>
    <property type="match status" value="1"/>
</dbReference>
<gene>
    <name evidence="9" type="ORF">MNBD_CHLOROFLEXI01-1248</name>
</gene>
<dbReference type="SMART" id="SM00065">
    <property type="entry name" value="GAF"/>
    <property type="match status" value="1"/>
</dbReference>
<dbReference type="Gene3D" id="1.10.287.130">
    <property type="match status" value="1"/>
</dbReference>
<dbReference type="PANTHER" id="PTHR42878:SF13">
    <property type="entry name" value="HISTIDINE KINASE"/>
    <property type="match status" value="1"/>
</dbReference>
<dbReference type="SMART" id="SM00091">
    <property type="entry name" value="PAS"/>
    <property type="match status" value="1"/>
</dbReference>
<dbReference type="Pfam" id="PF01590">
    <property type="entry name" value="GAF"/>
    <property type="match status" value="2"/>
</dbReference>
<dbReference type="Pfam" id="PF13426">
    <property type="entry name" value="PAS_9"/>
    <property type="match status" value="1"/>
</dbReference>
<keyword evidence="3" id="KW-0597">Phosphoprotein</keyword>
<feature type="non-terminal residue" evidence="9">
    <location>
        <position position="1"/>
    </location>
</feature>
<comment type="catalytic activity">
    <reaction evidence="1">
        <text>ATP + protein L-histidine = ADP + protein N-phospho-L-histidine.</text>
        <dbReference type="EC" id="2.7.13.3"/>
    </reaction>
</comment>
<dbReference type="PANTHER" id="PTHR42878">
    <property type="entry name" value="TWO-COMPONENT HISTIDINE KINASE"/>
    <property type="match status" value="1"/>
</dbReference>
<keyword evidence="6" id="KW-0472">Membrane</keyword>
<dbReference type="GO" id="GO:0016020">
    <property type="term" value="C:membrane"/>
    <property type="evidence" value="ECO:0007669"/>
    <property type="project" value="UniProtKB-SubCell"/>
</dbReference>
<evidence type="ECO:0000259" key="7">
    <source>
        <dbReference type="PROSITE" id="PS50109"/>
    </source>
</evidence>
<reference evidence="9" key="1">
    <citation type="submission" date="2018-06" db="EMBL/GenBank/DDBJ databases">
        <authorList>
            <person name="Zhirakovskaya E."/>
        </authorList>
    </citation>
    <scope>NUCLEOTIDE SEQUENCE</scope>
</reference>